<dbReference type="InterPro" id="IPR004547">
    <property type="entry name" value="Glucosamine6P_isomerase"/>
</dbReference>
<feature type="domain" description="Glucosamine/galactosamine-6-phosphate isomerase" evidence="3">
    <location>
        <begin position="9"/>
        <end position="228"/>
    </location>
</feature>
<dbReference type="Gene3D" id="3.40.50.1360">
    <property type="match status" value="1"/>
</dbReference>
<dbReference type="CDD" id="cd01399">
    <property type="entry name" value="GlcN6P_deaminase"/>
    <property type="match status" value="1"/>
</dbReference>
<protein>
    <submittedName>
        <fullName evidence="4">Glucosamine-6-phosphate deaminase</fullName>
    </submittedName>
</protein>
<comment type="caution">
    <text evidence="4">The sequence shown here is derived from an EMBL/GenBank/DDBJ whole genome shotgun (WGS) entry which is preliminary data.</text>
</comment>
<evidence type="ECO:0000313" key="4">
    <source>
        <dbReference type="EMBL" id="TCL41893.1"/>
    </source>
</evidence>
<dbReference type="Pfam" id="PF01182">
    <property type="entry name" value="Glucosamine_iso"/>
    <property type="match status" value="1"/>
</dbReference>
<dbReference type="GO" id="GO:0019262">
    <property type="term" value="P:N-acetylneuraminate catabolic process"/>
    <property type="evidence" value="ECO:0007669"/>
    <property type="project" value="TreeGrafter"/>
</dbReference>
<reference evidence="4 5" key="1">
    <citation type="submission" date="2019-03" db="EMBL/GenBank/DDBJ databases">
        <title>Genomic Encyclopedia of Type Strains, Phase IV (KMG-IV): sequencing the most valuable type-strain genomes for metagenomic binning, comparative biology and taxonomic classification.</title>
        <authorList>
            <person name="Goeker M."/>
        </authorList>
    </citation>
    <scope>NUCLEOTIDE SEQUENCE [LARGE SCALE GENOMIC DNA]</scope>
    <source>
        <strain evidence="4 5">DSM 100433</strain>
    </source>
</reference>
<dbReference type="InterPro" id="IPR037171">
    <property type="entry name" value="NagB/RpiA_transferase-like"/>
</dbReference>
<evidence type="ECO:0000256" key="1">
    <source>
        <dbReference type="ARBA" id="ARBA00022801"/>
    </source>
</evidence>
<dbReference type="RefSeq" id="WP_079697980.1">
    <property type="nucleotide sequence ID" value="NZ_JADNAH010000008.1"/>
</dbReference>
<dbReference type="GO" id="GO:0006046">
    <property type="term" value="P:N-acetylglucosamine catabolic process"/>
    <property type="evidence" value="ECO:0007669"/>
    <property type="project" value="TreeGrafter"/>
</dbReference>
<dbReference type="PANTHER" id="PTHR11280:SF5">
    <property type="entry name" value="GLUCOSAMINE-6-PHOSPHATE ISOMERASE"/>
    <property type="match status" value="1"/>
</dbReference>
<dbReference type="GO" id="GO:0006043">
    <property type="term" value="P:glucosamine catabolic process"/>
    <property type="evidence" value="ECO:0007669"/>
    <property type="project" value="TreeGrafter"/>
</dbReference>
<dbReference type="Proteomes" id="UP000294682">
    <property type="component" value="Unassembled WGS sequence"/>
</dbReference>
<proteinExistence type="predicted"/>
<evidence type="ECO:0000313" key="5">
    <source>
        <dbReference type="Proteomes" id="UP000294682"/>
    </source>
</evidence>
<organism evidence="4 5">
    <name type="scientific">Harryflintia acetispora</name>
    <dbReference type="NCBI Taxonomy" id="1849041"/>
    <lineage>
        <taxon>Bacteria</taxon>
        <taxon>Bacillati</taxon>
        <taxon>Bacillota</taxon>
        <taxon>Clostridia</taxon>
        <taxon>Eubacteriales</taxon>
        <taxon>Oscillospiraceae</taxon>
        <taxon>Harryflintia</taxon>
    </lineage>
</organism>
<dbReference type="GO" id="GO:0005737">
    <property type="term" value="C:cytoplasm"/>
    <property type="evidence" value="ECO:0007669"/>
    <property type="project" value="TreeGrafter"/>
</dbReference>
<dbReference type="GO" id="GO:0005975">
    <property type="term" value="P:carbohydrate metabolic process"/>
    <property type="evidence" value="ECO:0007669"/>
    <property type="project" value="InterPro"/>
</dbReference>
<accession>A0A9X8Y7C0</accession>
<evidence type="ECO:0000259" key="3">
    <source>
        <dbReference type="Pfam" id="PF01182"/>
    </source>
</evidence>
<dbReference type="PANTHER" id="PTHR11280">
    <property type="entry name" value="GLUCOSAMINE-6-PHOSPHATE ISOMERASE"/>
    <property type="match status" value="1"/>
</dbReference>
<name>A0A9X8Y7C0_9FIRM</name>
<keyword evidence="2" id="KW-0119">Carbohydrate metabolism</keyword>
<dbReference type="GO" id="GO:0004342">
    <property type="term" value="F:glucosamine-6-phosphate deaminase activity"/>
    <property type="evidence" value="ECO:0007669"/>
    <property type="project" value="InterPro"/>
</dbReference>
<keyword evidence="5" id="KW-1185">Reference proteome</keyword>
<sequence length="244" mass="26707">MDKIITETAAQFDYEVALQVARQVLKKPDSVLCLATGNTTEGIFNELVKLAQGLSIDFSRVRTVNLDEYVGVSPDDPTSCRYRIEQQLFEKLHIPKENVYVPSSTAENAQQVCEEFERHLQELGGIDLMVLSTGENGHIAFNEPGTPFGCQVHIAKITRSTVEAKAALFGGEDKVPQAGVSMGVRSIMMTRRILLVAKGEHKAPIMKKILCGPVTEAVPASVLQLHNNVTLIADRAAMARVDCD</sequence>
<dbReference type="SUPFAM" id="SSF100950">
    <property type="entry name" value="NagB/RpiA/CoA transferase-like"/>
    <property type="match status" value="1"/>
</dbReference>
<keyword evidence="1" id="KW-0378">Hydrolase</keyword>
<dbReference type="EMBL" id="SLUK01000012">
    <property type="protein sequence ID" value="TCL41893.1"/>
    <property type="molecule type" value="Genomic_DNA"/>
</dbReference>
<dbReference type="OrthoDB" id="9791139at2"/>
<evidence type="ECO:0000256" key="2">
    <source>
        <dbReference type="ARBA" id="ARBA00023277"/>
    </source>
</evidence>
<gene>
    <name evidence="4" type="ORF">EDD78_11263</name>
</gene>
<dbReference type="GO" id="GO:0042802">
    <property type="term" value="F:identical protein binding"/>
    <property type="evidence" value="ECO:0007669"/>
    <property type="project" value="TreeGrafter"/>
</dbReference>
<dbReference type="AlphaFoldDB" id="A0A9X8Y7C0"/>
<dbReference type="InterPro" id="IPR006148">
    <property type="entry name" value="Glc/Gal-6P_isomerase"/>
</dbReference>